<dbReference type="GO" id="GO:0008270">
    <property type="term" value="F:zinc ion binding"/>
    <property type="evidence" value="ECO:0007669"/>
    <property type="project" value="UniProtKB-KW"/>
</dbReference>
<dbReference type="PROSITE" id="PS50089">
    <property type="entry name" value="ZF_RING_2"/>
    <property type="match status" value="1"/>
</dbReference>
<dbReference type="AlphaFoldDB" id="A0A4P9XPE7"/>
<keyword evidence="1" id="KW-0479">Metal-binding</keyword>
<keyword evidence="9" id="KW-1185">Reference proteome</keyword>
<dbReference type="PROSITE" id="PS51270">
    <property type="entry name" value="ZF_CTCHY"/>
    <property type="match status" value="1"/>
</dbReference>
<feature type="domain" description="RING-type" evidence="5">
    <location>
        <begin position="157"/>
        <end position="199"/>
    </location>
</feature>
<reference evidence="9" key="1">
    <citation type="journal article" date="2018" name="Nat. Microbiol.">
        <title>Leveraging single-cell genomics to expand the fungal tree of life.</title>
        <authorList>
            <person name="Ahrendt S.R."/>
            <person name="Quandt C.A."/>
            <person name="Ciobanu D."/>
            <person name="Clum A."/>
            <person name="Salamov A."/>
            <person name="Andreopoulos B."/>
            <person name="Cheng J.F."/>
            <person name="Woyke T."/>
            <person name="Pelin A."/>
            <person name="Henrissat B."/>
            <person name="Reynolds N.K."/>
            <person name="Benny G.L."/>
            <person name="Smith M.E."/>
            <person name="James T.Y."/>
            <person name="Grigoriev I.V."/>
        </authorList>
    </citation>
    <scope>NUCLEOTIDE SEQUENCE [LARGE SCALE GENOMIC DNA]</scope>
    <source>
        <strain evidence="9">RSA 1356</strain>
    </source>
</reference>
<evidence type="ECO:0000256" key="3">
    <source>
        <dbReference type="ARBA" id="ARBA00022833"/>
    </source>
</evidence>
<dbReference type="Gene3D" id="3.30.40.10">
    <property type="entry name" value="Zinc/RING finger domain, C3HC4 (zinc finger)"/>
    <property type="match status" value="1"/>
</dbReference>
<evidence type="ECO:0000256" key="4">
    <source>
        <dbReference type="PROSITE-ProRule" id="PRU00601"/>
    </source>
</evidence>
<protein>
    <recommendedName>
        <fullName evidence="10">Zinc-ribbon-domain-containing protein</fullName>
    </recommendedName>
</protein>
<dbReference type="PANTHER" id="PTHR21319">
    <property type="entry name" value="RING FINGER AND CHY ZINC FINGER DOMAIN-CONTAINING PROTEIN 1"/>
    <property type="match status" value="1"/>
</dbReference>
<feature type="domain" description="CTCHY-type" evidence="7">
    <location>
        <begin position="90"/>
        <end position="156"/>
    </location>
</feature>
<dbReference type="PANTHER" id="PTHR21319:SF0">
    <property type="entry name" value="AND RING FINGER DOMAIN PROTEIN, PUTATIVE (AFU_ORTHOLOGUE AFUA_1G08900)-RELATED"/>
    <property type="match status" value="1"/>
</dbReference>
<dbReference type="SMART" id="SM00184">
    <property type="entry name" value="RING"/>
    <property type="match status" value="1"/>
</dbReference>
<evidence type="ECO:0000259" key="6">
    <source>
        <dbReference type="PROSITE" id="PS51266"/>
    </source>
</evidence>
<organism evidence="8 9">
    <name type="scientific">Thamnocephalis sphaerospora</name>
    <dbReference type="NCBI Taxonomy" id="78915"/>
    <lineage>
        <taxon>Eukaryota</taxon>
        <taxon>Fungi</taxon>
        <taxon>Fungi incertae sedis</taxon>
        <taxon>Zoopagomycota</taxon>
        <taxon>Zoopagomycotina</taxon>
        <taxon>Zoopagomycetes</taxon>
        <taxon>Zoopagales</taxon>
        <taxon>Sigmoideomycetaceae</taxon>
        <taxon>Thamnocephalis</taxon>
    </lineage>
</organism>
<dbReference type="EMBL" id="KZ992664">
    <property type="protein sequence ID" value="RKP07858.1"/>
    <property type="molecule type" value="Genomic_DNA"/>
</dbReference>
<dbReference type="InterPro" id="IPR013083">
    <property type="entry name" value="Znf_RING/FYVE/PHD"/>
</dbReference>
<keyword evidence="3" id="KW-0862">Zinc</keyword>
<evidence type="ECO:0000259" key="5">
    <source>
        <dbReference type="PROSITE" id="PS50089"/>
    </source>
</evidence>
<evidence type="ECO:0000256" key="2">
    <source>
        <dbReference type="ARBA" id="ARBA00022771"/>
    </source>
</evidence>
<evidence type="ECO:0000313" key="8">
    <source>
        <dbReference type="EMBL" id="RKP07858.1"/>
    </source>
</evidence>
<keyword evidence="2 4" id="KW-0863">Zinc-finger</keyword>
<dbReference type="InterPro" id="IPR008913">
    <property type="entry name" value="Znf_CHY"/>
</dbReference>
<evidence type="ECO:0008006" key="10">
    <source>
        <dbReference type="Google" id="ProtNLM"/>
    </source>
</evidence>
<dbReference type="GO" id="GO:0006511">
    <property type="term" value="P:ubiquitin-dependent protein catabolic process"/>
    <property type="evidence" value="ECO:0007669"/>
    <property type="project" value="TreeGrafter"/>
</dbReference>
<dbReference type="STRING" id="78915.A0A4P9XPE7"/>
<feature type="domain" description="CHY-type" evidence="6">
    <location>
        <begin position="19"/>
        <end position="88"/>
    </location>
</feature>
<dbReference type="OrthoDB" id="411372at2759"/>
<dbReference type="InterPro" id="IPR037275">
    <property type="entry name" value="Znf_CTCHY_sf"/>
</dbReference>
<dbReference type="InterPro" id="IPR001841">
    <property type="entry name" value="Znf_RING"/>
</dbReference>
<name>A0A4P9XPE7_9FUNG</name>
<accession>A0A4P9XPE7</accession>
<dbReference type="GO" id="GO:0061630">
    <property type="term" value="F:ubiquitin protein ligase activity"/>
    <property type="evidence" value="ECO:0007669"/>
    <property type="project" value="TreeGrafter"/>
</dbReference>
<dbReference type="SUPFAM" id="SSF161219">
    <property type="entry name" value="CHY zinc finger-like"/>
    <property type="match status" value="1"/>
</dbReference>
<dbReference type="InterPro" id="IPR037274">
    <property type="entry name" value="Znf_CHY_sf"/>
</dbReference>
<dbReference type="SUPFAM" id="SSF57850">
    <property type="entry name" value="RING/U-box"/>
    <property type="match status" value="1"/>
</dbReference>
<proteinExistence type="predicted"/>
<dbReference type="GO" id="GO:0005634">
    <property type="term" value="C:nucleus"/>
    <property type="evidence" value="ECO:0007669"/>
    <property type="project" value="TreeGrafter"/>
</dbReference>
<dbReference type="Proteomes" id="UP000271241">
    <property type="component" value="Unassembled WGS sequence"/>
</dbReference>
<evidence type="ECO:0000259" key="7">
    <source>
        <dbReference type="PROSITE" id="PS51270"/>
    </source>
</evidence>
<dbReference type="GO" id="GO:0016567">
    <property type="term" value="P:protein ubiquitination"/>
    <property type="evidence" value="ECO:0007669"/>
    <property type="project" value="TreeGrafter"/>
</dbReference>
<dbReference type="PROSITE" id="PS51266">
    <property type="entry name" value="ZF_CHY"/>
    <property type="match status" value="1"/>
</dbReference>
<evidence type="ECO:0000256" key="1">
    <source>
        <dbReference type="ARBA" id="ARBA00022723"/>
    </source>
</evidence>
<dbReference type="Pfam" id="PF05495">
    <property type="entry name" value="zf-CHY"/>
    <property type="match status" value="1"/>
</dbReference>
<dbReference type="SUPFAM" id="SSF161245">
    <property type="entry name" value="Zinc hairpin stack"/>
    <property type="match status" value="1"/>
</dbReference>
<dbReference type="InterPro" id="IPR017921">
    <property type="entry name" value="Znf_CTCHY"/>
</dbReference>
<sequence length="206" mass="23465">MRKGRALERHANCLLTQNKERNILGCKHYQRNAKLQADCCGRWFTCRLCHDEACDHTISRHATKMMMCMACALVQPVARLCARKGCNTTMGKYYCDVCKFWDNSPMRSLYHCAKCGICRVGKGIGYDYFHCDTCNTCISSSLQQRHQCTVNVLDKDCPVCDEYLFTSIHDTQIAACGHAYHSKCYKGHLVVVDHCPECSVLLLEDE</sequence>
<evidence type="ECO:0000313" key="9">
    <source>
        <dbReference type="Proteomes" id="UP000271241"/>
    </source>
</evidence>
<gene>
    <name evidence="8" type="ORF">THASP1DRAFT_16466</name>
</gene>